<keyword evidence="3" id="KW-1185">Reference proteome</keyword>
<evidence type="ECO:0000313" key="2">
    <source>
        <dbReference type="EMBL" id="GIX79117.1"/>
    </source>
</evidence>
<sequence length="326" mass="37443">MNTNICCEKVMQDEKGGGHVKEKKIHSLNMKSSITSMERELSQKSPVKKPTLTKRKTCFQKPRRKTHGQVKKYPEIQDDLNMDNNNEETDGVQESIFSENNIPPSSIVTEIVNNVNNVLLKNASGDKESKYLFDFGFKNIKDDMKTLIKQCVNKEDTIISLEGRLKDTEQNYSDLKKRCHHLEQKNEKMSKSLDETTKTLENTLQELTAANAFAEKAKQLKKSENNNMSNLEKRIGHLIAENEKLKSQVNTLDIGSKNDLLINEKKMEELVESNKLLTRQKAELREVVIKQMQLASNLRRQVLHLKAGLAQKFTEEGAMKIIEEFY</sequence>
<feature type="coiled-coil region" evidence="1">
    <location>
        <begin position="151"/>
        <end position="287"/>
    </location>
</feature>
<protein>
    <recommendedName>
        <fullName evidence="4">Testis-expressed sequence 9 protein</fullName>
    </recommendedName>
</protein>
<dbReference type="AlphaFoldDB" id="A0AAV4N2Q5"/>
<organism evidence="2 3">
    <name type="scientific">Caerostris darwini</name>
    <dbReference type="NCBI Taxonomy" id="1538125"/>
    <lineage>
        <taxon>Eukaryota</taxon>
        <taxon>Metazoa</taxon>
        <taxon>Ecdysozoa</taxon>
        <taxon>Arthropoda</taxon>
        <taxon>Chelicerata</taxon>
        <taxon>Arachnida</taxon>
        <taxon>Araneae</taxon>
        <taxon>Araneomorphae</taxon>
        <taxon>Entelegynae</taxon>
        <taxon>Araneoidea</taxon>
        <taxon>Araneidae</taxon>
        <taxon>Caerostris</taxon>
    </lineage>
</organism>
<evidence type="ECO:0000256" key="1">
    <source>
        <dbReference type="SAM" id="Coils"/>
    </source>
</evidence>
<dbReference type="SUPFAM" id="SSF57997">
    <property type="entry name" value="Tropomyosin"/>
    <property type="match status" value="1"/>
</dbReference>
<proteinExistence type="predicted"/>
<reference evidence="2 3" key="1">
    <citation type="submission" date="2021-06" db="EMBL/GenBank/DDBJ databases">
        <title>Caerostris darwini draft genome.</title>
        <authorList>
            <person name="Kono N."/>
            <person name="Arakawa K."/>
        </authorList>
    </citation>
    <scope>NUCLEOTIDE SEQUENCE [LARGE SCALE GENOMIC DNA]</scope>
</reference>
<dbReference type="Proteomes" id="UP001054837">
    <property type="component" value="Unassembled WGS sequence"/>
</dbReference>
<keyword evidence="1" id="KW-0175">Coiled coil</keyword>
<name>A0AAV4N2Q5_9ARAC</name>
<evidence type="ECO:0000313" key="3">
    <source>
        <dbReference type="Proteomes" id="UP001054837"/>
    </source>
</evidence>
<comment type="caution">
    <text evidence="2">The sequence shown here is derived from an EMBL/GenBank/DDBJ whole genome shotgun (WGS) entry which is preliminary data.</text>
</comment>
<evidence type="ECO:0008006" key="4">
    <source>
        <dbReference type="Google" id="ProtNLM"/>
    </source>
</evidence>
<gene>
    <name evidence="2" type="primary">AVEN_64113_1</name>
    <name evidence="2" type="ORF">CDAR_45671</name>
</gene>
<accession>A0AAV4N2Q5</accession>
<dbReference type="EMBL" id="BPLQ01001154">
    <property type="protein sequence ID" value="GIX79117.1"/>
    <property type="molecule type" value="Genomic_DNA"/>
</dbReference>